<evidence type="ECO:0000256" key="1">
    <source>
        <dbReference type="ARBA" id="ARBA00022475"/>
    </source>
</evidence>
<evidence type="ECO:0000313" key="7">
    <source>
        <dbReference type="EMBL" id="UOQ71703.1"/>
    </source>
</evidence>
<evidence type="ECO:0000256" key="2">
    <source>
        <dbReference type="ARBA" id="ARBA00022692"/>
    </source>
</evidence>
<dbReference type="InterPro" id="IPR036465">
    <property type="entry name" value="vWFA_dom_sf"/>
</dbReference>
<protein>
    <submittedName>
        <fullName evidence="7">VWA domain-containing protein</fullName>
    </submittedName>
</protein>
<dbReference type="Proteomes" id="UP000831796">
    <property type="component" value="Chromosome"/>
</dbReference>
<organism evidence="7 8">
    <name type="scientific">Hymenobacter cellulosilyticus</name>
    <dbReference type="NCBI Taxonomy" id="2932248"/>
    <lineage>
        <taxon>Bacteria</taxon>
        <taxon>Pseudomonadati</taxon>
        <taxon>Bacteroidota</taxon>
        <taxon>Cytophagia</taxon>
        <taxon>Cytophagales</taxon>
        <taxon>Hymenobacteraceae</taxon>
        <taxon>Hymenobacter</taxon>
    </lineage>
</organism>
<dbReference type="PROSITE" id="PS50234">
    <property type="entry name" value="VWFA"/>
    <property type="match status" value="1"/>
</dbReference>
<reference evidence="7" key="1">
    <citation type="submission" date="2022-04" db="EMBL/GenBank/DDBJ databases">
        <title>Hymenobacter sp. isolated from the air.</title>
        <authorList>
            <person name="Won M."/>
            <person name="Lee C.-M."/>
            <person name="Woen H.-Y."/>
            <person name="Kwon S.-W."/>
        </authorList>
    </citation>
    <scope>NUCLEOTIDE SEQUENCE</scope>
    <source>
        <strain evidence="7">5116S-3</strain>
    </source>
</reference>
<dbReference type="AlphaFoldDB" id="A0A8T9Q9U5"/>
<keyword evidence="2 5" id="KW-0812">Transmembrane</keyword>
<dbReference type="SUPFAM" id="SSF53300">
    <property type="entry name" value="vWA-like"/>
    <property type="match status" value="1"/>
</dbReference>
<evidence type="ECO:0000313" key="8">
    <source>
        <dbReference type="Proteomes" id="UP000831796"/>
    </source>
</evidence>
<keyword evidence="1" id="KW-1003">Cell membrane</keyword>
<keyword evidence="4 5" id="KW-0472">Membrane</keyword>
<accession>A0A8T9Q9U5</accession>
<feature type="transmembrane region" description="Helical" evidence="5">
    <location>
        <begin position="44"/>
        <end position="62"/>
    </location>
</feature>
<keyword evidence="8" id="KW-1185">Reference proteome</keyword>
<keyword evidence="3 5" id="KW-1133">Transmembrane helix</keyword>
<name>A0A8T9Q9U5_9BACT</name>
<sequence length="297" mass="31992">MLLILLIPVLFLVRWLLVHRRRPRLGVAFVAGQLRRDYSASLRFLPDIVLGLSLAFGIVALARPQRTDERVVQTGQGIDILLLVDVSSSMELQDLRPNRLEAAKRVAREFVDGRSGDRIGLVVFAGDAYSMAPLTTDYELLRENLQSLQLGMIANDGTAIGTALGVATNRLRDSRSRTKVCILISDGENTAGNLDPLTAAQLAHAFGVKIYTIGLGKDGYVPYGQDETGRPATWKPASTKQPCGNWPRPLKASFSAPPTITPCATCSAASTSTKSRKSSRPATATPKTITGFICSGA</sequence>
<dbReference type="Gene3D" id="3.40.50.410">
    <property type="entry name" value="von Willebrand factor, type A domain"/>
    <property type="match status" value="1"/>
</dbReference>
<gene>
    <name evidence="7" type="ORF">MUN79_24370</name>
</gene>
<evidence type="ECO:0000259" key="6">
    <source>
        <dbReference type="PROSITE" id="PS50234"/>
    </source>
</evidence>
<proteinExistence type="predicted"/>
<dbReference type="EMBL" id="CP095046">
    <property type="protein sequence ID" value="UOQ71703.1"/>
    <property type="molecule type" value="Genomic_DNA"/>
</dbReference>
<evidence type="ECO:0000256" key="5">
    <source>
        <dbReference type="SAM" id="Phobius"/>
    </source>
</evidence>
<dbReference type="KEGG" id="hcu:MUN79_24370"/>
<dbReference type="SMART" id="SM00327">
    <property type="entry name" value="VWA"/>
    <property type="match status" value="1"/>
</dbReference>
<dbReference type="InterPro" id="IPR002035">
    <property type="entry name" value="VWF_A"/>
</dbReference>
<dbReference type="Pfam" id="PF00092">
    <property type="entry name" value="VWA"/>
    <property type="match status" value="1"/>
</dbReference>
<dbReference type="PANTHER" id="PTHR22550">
    <property type="entry name" value="SPORE GERMINATION PROTEIN"/>
    <property type="match status" value="1"/>
</dbReference>
<feature type="domain" description="VWFA" evidence="6">
    <location>
        <begin position="79"/>
        <end position="218"/>
    </location>
</feature>
<dbReference type="PANTHER" id="PTHR22550:SF5">
    <property type="entry name" value="LEUCINE ZIPPER PROTEIN 4"/>
    <property type="match status" value="1"/>
</dbReference>
<dbReference type="RefSeq" id="WP_244675106.1">
    <property type="nucleotide sequence ID" value="NZ_CP095046.1"/>
</dbReference>
<dbReference type="InterPro" id="IPR050768">
    <property type="entry name" value="UPF0353/GerABKA_families"/>
</dbReference>
<evidence type="ECO:0000256" key="4">
    <source>
        <dbReference type="ARBA" id="ARBA00023136"/>
    </source>
</evidence>
<evidence type="ECO:0000256" key="3">
    <source>
        <dbReference type="ARBA" id="ARBA00022989"/>
    </source>
</evidence>